<evidence type="ECO:0000256" key="9">
    <source>
        <dbReference type="SAM" id="Phobius"/>
    </source>
</evidence>
<feature type="transmembrane region" description="Helical" evidence="9">
    <location>
        <begin position="145"/>
        <end position="169"/>
    </location>
</feature>
<dbReference type="Gene3D" id="1.20.1070.10">
    <property type="entry name" value="Rhodopsin 7-helix transmembrane proteins"/>
    <property type="match status" value="1"/>
</dbReference>
<reference evidence="11" key="3">
    <citation type="submission" date="2025-09" db="UniProtKB">
        <authorList>
            <consortium name="Ensembl"/>
        </authorList>
    </citation>
    <scope>IDENTIFICATION</scope>
</reference>
<dbReference type="PANTHER" id="PTHR10489">
    <property type="entry name" value="CELL ADHESION MOLECULE"/>
    <property type="match status" value="1"/>
</dbReference>
<comment type="subcellular location">
    <subcellularLocation>
        <location evidence="1">Cell membrane</location>
        <topology evidence="1">Multi-pass membrane protein</topology>
    </subcellularLocation>
</comment>
<dbReference type="PRINTS" id="PR00237">
    <property type="entry name" value="GPCRRHODOPSN"/>
</dbReference>
<dbReference type="GO" id="GO:0060326">
    <property type="term" value="P:cell chemotaxis"/>
    <property type="evidence" value="ECO:0007669"/>
    <property type="project" value="TreeGrafter"/>
</dbReference>
<feature type="transmembrane region" description="Helical" evidence="9">
    <location>
        <begin position="232"/>
        <end position="257"/>
    </location>
</feature>
<keyword evidence="12" id="KW-1185">Reference proteome</keyword>
<evidence type="ECO:0000256" key="8">
    <source>
        <dbReference type="ARBA" id="ARBA00023224"/>
    </source>
</evidence>
<evidence type="ECO:0000256" key="3">
    <source>
        <dbReference type="ARBA" id="ARBA00022692"/>
    </source>
</evidence>
<feature type="transmembrane region" description="Helical" evidence="9">
    <location>
        <begin position="34"/>
        <end position="57"/>
    </location>
</feature>
<evidence type="ECO:0000256" key="5">
    <source>
        <dbReference type="ARBA" id="ARBA00023040"/>
    </source>
</evidence>
<evidence type="ECO:0000256" key="1">
    <source>
        <dbReference type="ARBA" id="ARBA00004651"/>
    </source>
</evidence>
<keyword evidence="3 9" id="KW-0812">Transmembrane</keyword>
<evidence type="ECO:0000259" key="10">
    <source>
        <dbReference type="PROSITE" id="PS50262"/>
    </source>
</evidence>
<dbReference type="GO" id="GO:0016493">
    <property type="term" value="F:C-C chemokine receptor activity"/>
    <property type="evidence" value="ECO:0007669"/>
    <property type="project" value="TreeGrafter"/>
</dbReference>
<feature type="transmembrane region" description="Helical" evidence="9">
    <location>
        <begin position="105"/>
        <end position="124"/>
    </location>
</feature>
<evidence type="ECO:0000256" key="7">
    <source>
        <dbReference type="ARBA" id="ARBA00023170"/>
    </source>
</evidence>
<reference evidence="11" key="2">
    <citation type="submission" date="2025-08" db="UniProtKB">
        <authorList>
            <consortium name="Ensembl"/>
        </authorList>
    </citation>
    <scope>IDENTIFICATION</scope>
</reference>
<keyword evidence="6 9" id="KW-0472">Membrane</keyword>
<sequence length="331" mass="37917">MNDSSNDTDYVTDYPDEICEKENVFQFGSHVTPFFFSIVITLSLMGNILVLVLLVLYENLKSLTNIFFFNLAISDLIFTLSLTFWEIYHTWGWLRSENLCKVMTFVFFIGFYSSIIILSTLTIYRYLSVVHLFTDMSTRGLSNRVLLSVLTWMFSIGAALPSLFFSSLIKIRHSETFLLGCDSTDSNWQIVGVIQQNSFFLVAFGVMAFCYIRILQKIKRTRSQTKDKAVKLIFCVVAAFFIGWVPYNAIIFLMLLVDHQLTSFSSCEVSTQLDYAFNVKFSHEKLRVSPFSLNFNSLNSVTGADRSLRAFSRTLMSCFAEKVNPPLSVHK</sequence>
<dbReference type="PRINTS" id="PR00657">
    <property type="entry name" value="CCCHEMOKINER"/>
</dbReference>
<keyword evidence="2" id="KW-1003">Cell membrane</keyword>
<keyword evidence="8" id="KW-0807">Transducer</keyword>
<keyword evidence="4 9" id="KW-1133">Transmembrane helix</keyword>
<evidence type="ECO:0000313" key="11">
    <source>
        <dbReference type="Ensembl" id="ENSGWIP00000001207.1"/>
    </source>
</evidence>
<evidence type="ECO:0000256" key="4">
    <source>
        <dbReference type="ARBA" id="ARBA00022989"/>
    </source>
</evidence>
<dbReference type="PROSITE" id="PS50262">
    <property type="entry name" value="G_PROTEIN_RECEP_F1_2"/>
    <property type="match status" value="1"/>
</dbReference>
<dbReference type="InterPro" id="IPR050119">
    <property type="entry name" value="CCR1-9-like"/>
</dbReference>
<feature type="domain" description="G-protein coupled receptors family 1 profile" evidence="10">
    <location>
        <begin position="46"/>
        <end position="293"/>
    </location>
</feature>
<evidence type="ECO:0000256" key="6">
    <source>
        <dbReference type="ARBA" id="ARBA00023136"/>
    </source>
</evidence>
<dbReference type="InterPro" id="IPR000276">
    <property type="entry name" value="GPCR_Rhodpsn"/>
</dbReference>
<dbReference type="InterPro" id="IPR000355">
    <property type="entry name" value="Chemokine_rcpt"/>
</dbReference>
<dbReference type="GO" id="GO:0019957">
    <property type="term" value="F:C-C chemokine binding"/>
    <property type="evidence" value="ECO:0007669"/>
    <property type="project" value="TreeGrafter"/>
</dbReference>
<evidence type="ECO:0000256" key="2">
    <source>
        <dbReference type="ARBA" id="ARBA00022475"/>
    </source>
</evidence>
<dbReference type="AlphaFoldDB" id="A0A8C5FYL4"/>
<proteinExistence type="predicted"/>
<evidence type="ECO:0000313" key="12">
    <source>
        <dbReference type="Proteomes" id="UP000694680"/>
    </source>
</evidence>
<keyword evidence="5" id="KW-0297">G-protein coupled receptor</keyword>
<dbReference type="Ensembl" id="ENSGWIT00000001305.1">
    <property type="protein sequence ID" value="ENSGWIP00000001207.1"/>
    <property type="gene ID" value="ENSGWIG00000000715.1"/>
</dbReference>
<protein>
    <submittedName>
        <fullName evidence="11">Chemokine (C motif) receptor 1a, duplicate 1</fullName>
    </submittedName>
</protein>
<dbReference type="GO" id="GO:0007204">
    <property type="term" value="P:positive regulation of cytosolic calcium ion concentration"/>
    <property type="evidence" value="ECO:0007669"/>
    <property type="project" value="TreeGrafter"/>
</dbReference>
<name>A0A8C5FYL4_GOUWI</name>
<dbReference type="InterPro" id="IPR017452">
    <property type="entry name" value="GPCR_Rhodpsn_7TM"/>
</dbReference>
<feature type="transmembrane region" description="Helical" evidence="9">
    <location>
        <begin position="66"/>
        <end position="85"/>
    </location>
</feature>
<dbReference type="GO" id="GO:0006955">
    <property type="term" value="P:immune response"/>
    <property type="evidence" value="ECO:0007669"/>
    <property type="project" value="TreeGrafter"/>
</dbReference>
<keyword evidence="7" id="KW-0675">Receptor</keyword>
<dbReference type="PANTHER" id="PTHR10489:SF730">
    <property type="entry name" value="CHEMOKINE XC RECEPTOR 1"/>
    <property type="match status" value="1"/>
</dbReference>
<dbReference type="GO" id="GO:0019722">
    <property type="term" value="P:calcium-mediated signaling"/>
    <property type="evidence" value="ECO:0007669"/>
    <property type="project" value="TreeGrafter"/>
</dbReference>
<dbReference type="GO" id="GO:0009897">
    <property type="term" value="C:external side of plasma membrane"/>
    <property type="evidence" value="ECO:0007669"/>
    <property type="project" value="TreeGrafter"/>
</dbReference>
<feature type="transmembrane region" description="Helical" evidence="9">
    <location>
        <begin position="189"/>
        <end position="212"/>
    </location>
</feature>
<reference evidence="11" key="1">
    <citation type="submission" date="2020-06" db="EMBL/GenBank/DDBJ databases">
        <authorList>
            <consortium name="Wellcome Sanger Institute Data Sharing"/>
        </authorList>
    </citation>
    <scope>NUCLEOTIDE SEQUENCE [LARGE SCALE GENOMIC DNA]</scope>
</reference>
<organism evidence="11 12">
    <name type="scientific">Gouania willdenowi</name>
    <name type="common">Blunt-snouted clingfish</name>
    <name type="synonym">Lepadogaster willdenowi</name>
    <dbReference type="NCBI Taxonomy" id="441366"/>
    <lineage>
        <taxon>Eukaryota</taxon>
        <taxon>Metazoa</taxon>
        <taxon>Chordata</taxon>
        <taxon>Craniata</taxon>
        <taxon>Vertebrata</taxon>
        <taxon>Euteleostomi</taxon>
        <taxon>Actinopterygii</taxon>
        <taxon>Neopterygii</taxon>
        <taxon>Teleostei</taxon>
        <taxon>Neoteleostei</taxon>
        <taxon>Acanthomorphata</taxon>
        <taxon>Ovalentaria</taxon>
        <taxon>Blenniimorphae</taxon>
        <taxon>Blenniiformes</taxon>
        <taxon>Gobiesocoidei</taxon>
        <taxon>Gobiesocidae</taxon>
        <taxon>Gobiesocinae</taxon>
        <taxon>Gouania</taxon>
    </lineage>
</organism>
<dbReference type="Pfam" id="PF00001">
    <property type="entry name" value="7tm_1"/>
    <property type="match status" value="1"/>
</dbReference>
<accession>A0A8C5FYL4</accession>
<dbReference type="SUPFAM" id="SSF81321">
    <property type="entry name" value="Family A G protein-coupled receptor-like"/>
    <property type="match status" value="1"/>
</dbReference>
<dbReference type="Proteomes" id="UP000694680">
    <property type="component" value="Chromosome 4"/>
</dbReference>